<feature type="signal peptide" evidence="1">
    <location>
        <begin position="1"/>
        <end position="20"/>
    </location>
</feature>
<keyword evidence="1" id="KW-0732">Signal</keyword>
<dbReference type="InterPro" id="IPR011048">
    <property type="entry name" value="Haem_d1_sf"/>
</dbReference>
<dbReference type="Proteomes" id="UP000664859">
    <property type="component" value="Unassembled WGS sequence"/>
</dbReference>
<protein>
    <recommendedName>
        <fullName evidence="4">Methanethiol oxidase</fullName>
    </recommendedName>
</protein>
<accession>A0A835YHB3</accession>
<evidence type="ECO:0000313" key="3">
    <source>
        <dbReference type="Proteomes" id="UP000664859"/>
    </source>
</evidence>
<evidence type="ECO:0008006" key="4">
    <source>
        <dbReference type="Google" id="ProtNLM"/>
    </source>
</evidence>
<organism evidence="2 3">
    <name type="scientific">Tribonema minus</name>
    <dbReference type="NCBI Taxonomy" id="303371"/>
    <lineage>
        <taxon>Eukaryota</taxon>
        <taxon>Sar</taxon>
        <taxon>Stramenopiles</taxon>
        <taxon>Ochrophyta</taxon>
        <taxon>PX clade</taxon>
        <taxon>Xanthophyceae</taxon>
        <taxon>Tribonematales</taxon>
        <taxon>Tribonemataceae</taxon>
        <taxon>Tribonema</taxon>
    </lineage>
</organism>
<sequence length="508" mass="55622">MIRLSAAAAALGALAGLAQAAISPELINSAPGELLYVWTGDFDKEQEDFLAVFEFNRTSSDYGKLVHKVGAGTFGNEPHHGQFSYDGYRFGAAGILSFLFPVKAREAAQYQLYFYDTTNPRKPKFFGNEKSTLLGIPFPNRLALDFGTADEFYPLPDNTYLVSGLGNRAGLNAGPQLAHISRDGVVLGQYPKPVQLDSKGVLIDGIQNILGSTANTIAGLGNQATHGITYTNKAPGKPLVLTADFIEPQSALVVTKPINGGVKYRNTFRLWDASPNQFTVIGTFLVPNPPADGAGCLTNYFIRGDPLFRAFGVGVNSNKVYLLDPDVAGGNKNLNIEIALDLDIENTSEFGTFGPFPKANPHYLRITADSKYAFLSLAAAGKVLFLDVSNPDNVRIKQVYNFPSGSAPHYIDIWPGSETRGDNRLVVIDYFLDFQSFGNIRQGGKHRVYVFTFDDNSFKLDPKWPGQGPSYDEPTGLDFTTLFPENGDTTPHGSAFYYNYKGKFYEYY</sequence>
<proteinExistence type="predicted"/>
<dbReference type="OrthoDB" id="10033702at2759"/>
<feature type="chain" id="PRO_5032319868" description="Methanethiol oxidase" evidence="1">
    <location>
        <begin position="21"/>
        <end position="508"/>
    </location>
</feature>
<reference evidence="2" key="1">
    <citation type="submission" date="2021-02" db="EMBL/GenBank/DDBJ databases">
        <title>First Annotated Genome of the Yellow-green Alga Tribonema minus.</title>
        <authorList>
            <person name="Mahan K.M."/>
        </authorList>
    </citation>
    <scope>NUCLEOTIDE SEQUENCE</scope>
    <source>
        <strain evidence="2">UTEX B ZZ1240</strain>
    </source>
</reference>
<dbReference type="AlphaFoldDB" id="A0A835YHB3"/>
<evidence type="ECO:0000256" key="1">
    <source>
        <dbReference type="SAM" id="SignalP"/>
    </source>
</evidence>
<comment type="caution">
    <text evidence="2">The sequence shown here is derived from an EMBL/GenBank/DDBJ whole genome shotgun (WGS) entry which is preliminary data.</text>
</comment>
<evidence type="ECO:0000313" key="2">
    <source>
        <dbReference type="EMBL" id="KAG5175501.1"/>
    </source>
</evidence>
<dbReference type="SUPFAM" id="SSF51004">
    <property type="entry name" value="C-terminal (heme d1) domain of cytochrome cd1-nitrite reductase"/>
    <property type="match status" value="1"/>
</dbReference>
<name>A0A835YHB3_9STRA</name>
<dbReference type="EMBL" id="JAFCMP010000548">
    <property type="protein sequence ID" value="KAG5175501.1"/>
    <property type="molecule type" value="Genomic_DNA"/>
</dbReference>
<gene>
    <name evidence="2" type="ORF">JKP88DRAFT_250067</name>
</gene>
<keyword evidence="3" id="KW-1185">Reference proteome</keyword>